<accession>A0A0G2EC06</accession>
<evidence type="ECO:0000256" key="8">
    <source>
        <dbReference type="RuleBase" id="RU362067"/>
    </source>
</evidence>
<comment type="caution">
    <text evidence="10">The sequence shown here is derived from an EMBL/GenBank/DDBJ whole genome shotgun (WGS) entry which is preliminary data.</text>
</comment>
<dbReference type="InterPro" id="IPR037396">
    <property type="entry name" value="FMN_HAD"/>
</dbReference>
<dbReference type="PROSITE" id="PS00557">
    <property type="entry name" value="FMN_HYDROXY_ACID_DH_1"/>
    <property type="match status" value="1"/>
</dbReference>
<comment type="cofactor">
    <cofactor evidence="1">
        <name>FMN</name>
        <dbReference type="ChEBI" id="CHEBI:58210"/>
    </cofactor>
</comment>
<feature type="binding site" evidence="7">
    <location>
        <begin position="443"/>
        <end position="444"/>
    </location>
    <ligand>
        <name>FAD</name>
        <dbReference type="ChEBI" id="CHEBI:57692"/>
    </ligand>
</feature>
<dbReference type="SUPFAM" id="SSF51905">
    <property type="entry name" value="FAD/NAD(P)-binding domain"/>
    <property type="match status" value="1"/>
</dbReference>
<dbReference type="SUPFAM" id="SSF51395">
    <property type="entry name" value="FMN-linked oxidoreductases"/>
    <property type="match status" value="1"/>
</dbReference>
<evidence type="ECO:0000313" key="10">
    <source>
        <dbReference type="EMBL" id="KKY20024.1"/>
    </source>
</evidence>
<evidence type="ECO:0000256" key="3">
    <source>
        <dbReference type="ARBA" id="ARBA00005995"/>
    </source>
</evidence>
<comment type="similarity">
    <text evidence="3 8">Belongs to the flavin monoamine oxidase family.</text>
</comment>
<dbReference type="AlphaFoldDB" id="A0A0G2EC06"/>
<reference evidence="10 11" key="2">
    <citation type="submission" date="2015-05" db="EMBL/GenBank/DDBJ databases">
        <authorList>
            <person name="Morales-Cruz A."/>
            <person name="Amrine K.C."/>
            <person name="Cantu D."/>
        </authorList>
    </citation>
    <scope>NUCLEOTIDE SEQUENCE [LARGE SCALE GENOMIC DNA]</scope>
    <source>
        <strain evidence="10">UCRPC4</strain>
    </source>
</reference>
<keyword evidence="11" id="KW-1185">Reference proteome</keyword>
<dbReference type="Proteomes" id="UP000053317">
    <property type="component" value="Unassembled WGS sequence"/>
</dbReference>
<evidence type="ECO:0000259" key="9">
    <source>
        <dbReference type="PROSITE" id="PS51349"/>
    </source>
</evidence>
<feature type="domain" description="FMN hydroxy acid dehydrogenase" evidence="9">
    <location>
        <begin position="1"/>
        <end position="305"/>
    </location>
</feature>
<dbReference type="PANTHER" id="PTHR43563:SF14">
    <property type="entry name" value="AMINE OXIDASE"/>
    <property type="match status" value="1"/>
</dbReference>
<dbReference type="InterPro" id="IPR050703">
    <property type="entry name" value="Flavin_MAO"/>
</dbReference>
<feature type="binding site" evidence="7">
    <location>
        <position position="424"/>
    </location>
    <ligand>
        <name>FAD</name>
        <dbReference type="ChEBI" id="CHEBI:57692"/>
    </ligand>
</feature>
<dbReference type="CDD" id="cd02809">
    <property type="entry name" value="alpha_hydroxyacid_oxid_FMN"/>
    <property type="match status" value="1"/>
</dbReference>
<dbReference type="PROSITE" id="PS51349">
    <property type="entry name" value="FMN_HYDROXY_ACID_DH_2"/>
    <property type="match status" value="1"/>
</dbReference>
<evidence type="ECO:0000256" key="1">
    <source>
        <dbReference type="ARBA" id="ARBA00001917"/>
    </source>
</evidence>
<dbReference type="SUPFAM" id="SSF54373">
    <property type="entry name" value="FAD-linked reductases, C-terminal domain"/>
    <property type="match status" value="1"/>
</dbReference>
<evidence type="ECO:0000256" key="7">
    <source>
        <dbReference type="PIRSR" id="PIRSR601613-1"/>
    </source>
</evidence>
<sequence>MDISTTFLDTKVSAPFGFAPAAMHRLAHRDGELATSRAAAKMGIPMGLSAYATESCEDVISQGGDNPYIIQINFLEKREIMSELLSRAETRVSGHVEAGYKAVFLTVDVPVFGIRMNEYRNSFGLPKGLTWPNLLPGQDMSDLNRSDDPLAYECGAEWEEAAAFVRSNTKLPVWLKGIYTADDVALAIKHGFDGVVISNHGGRQLDGVPATLDALRECAPVAMGKIPIAIDGGIRRGTDIFKALALGADFCFLGRIPIWGLAYNGQEGVELAVHILIKELKVAMGISGSTSPQTIHVSGQVGSLGSGTVPTDYESQIHLALLNLRRILVASGTTVEDISKLTLYIVNYDAKNRLHTRHIQKFLGSHRPAITLVPVQQLAAPEWLFEIDAVISTNIGAPAKPFLAAPTQTPKTVYDVLVVGAGLSGLAAARDVIKAGLSCVVLEARDRVGGKTWSQKVTDGKGVVDLGAAWINDTNQSRMIALAKQIDAELIEQNTIGNAMFQDFDGKVHSFPYGDLPKFDGATRENIAYIRDLVEAECQKLDSFAPQNIDYDSLTFEAFLVKSGANKYARETAATWTRAMLGQEPRDISALYFMNYCKAGGGLLQMRSDRKHGGQFLRVRLGTQTFSEGLAAALPKGTIITSTPVQSVTQHPHQPVAITSSSGRTFLAKKVILSVPGPCLKSITFTPSLPESTTVLFSSLTYGYYTKAMLVFKTPFWTTHGYCGLSQSFKGPAGVIRDTSIPSDNKYALTCFLGGDPGRAWSHLSDPERLDSLLQQVAQLFTPNNDLDSVKQNFIEIMAYEWTKDEFAGWGCPCTALPPGILTTSGDALGKPVGDLHFIGTETAGVWKGYMEGALRTGERGAAEVVAEIGKRVQSKL</sequence>
<keyword evidence="8" id="KW-0274">FAD</keyword>
<dbReference type="GO" id="GO:0010181">
    <property type="term" value="F:FMN binding"/>
    <property type="evidence" value="ECO:0007669"/>
    <property type="project" value="InterPro"/>
</dbReference>
<dbReference type="InterPro" id="IPR036188">
    <property type="entry name" value="FAD/NAD-bd_sf"/>
</dbReference>
<proteinExistence type="inferred from homology"/>
<feature type="binding site" evidence="7">
    <location>
        <position position="842"/>
    </location>
    <ligand>
        <name>FAD</name>
        <dbReference type="ChEBI" id="CHEBI:57692"/>
    </ligand>
</feature>
<dbReference type="InterPro" id="IPR000262">
    <property type="entry name" value="FMN-dep_DH"/>
</dbReference>
<evidence type="ECO:0000256" key="2">
    <source>
        <dbReference type="ARBA" id="ARBA00001974"/>
    </source>
</evidence>
<organism evidence="10 11">
    <name type="scientific">Phaeomoniella chlamydospora</name>
    <name type="common">Phaeoacremonium chlamydosporum</name>
    <dbReference type="NCBI Taxonomy" id="158046"/>
    <lineage>
        <taxon>Eukaryota</taxon>
        <taxon>Fungi</taxon>
        <taxon>Dikarya</taxon>
        <taxon>Ascomycota</taxon>
        <taxon>Pezizomycotina</taxon>
        <taxon>Eurotiomycetes</taxon>
        <taxon>Chaetothyriomycetidae</taxon>
        <taxon>Phaeomoniellales</taxon>
        <taxon>Phaeomoniellaceae</taxon>
        <taxon>Phaeomoniella</taxon>
    </lineage>
</organism>
<feature type="binding site" evidence="7">
    <location>
        <position position="645"/>
    </location>
    <ligand>
        <name>FAD</name>
        <dbReference type="ChEBI" id="CHEBI:57692"/>
    </ligand>
</feature>
<comment type="catalytic activity">
    <reaction evidence="6">
        <text>a secondary aliphatic amine + O2 + H2O = a primary amine + an aldehyde + H2O2</text>
        <dbReference type="Rhea" id="RHEA:26414"/>
        <dbReference type="ChEBI" id="CHEBI:15377"/>
        <dbReference type="ChEBI" id="CHEBI:15379"/>
        <dbReference type="ChEBI" id="CHEBI:16240"/>
        <dbReference type="ChEBI" id="CHEBI:17478"/>
        <dbReference type="ChEBI" id="CHEBI:58855"/>
        <dbReference type="ChEBI" id="CHEBI:65296"/>
        <dbReference type="EC" id="1.4.3.4"/>
    </reaction>
</comment>
<dbReference type="InterPro" id="IPR001613">
    <property type="entry name" value="Flavin_amine_oxidase"/>
</dbReference>
<dbReference type="PANTHER" id="PTHR43563">
    <property type="entry name" value="AMINE OXIDASE"/>
    <property type="match status" value="1"/>
</dbReference>
<dbReference type="Gene3D" id="1.10.405.10">
    <property type="entry name" value="Guanine Nucleotide Dissociation Inhibitor, domain 1"/>
    <property type="match status" value="1"/>
</dbReference>
<dbReference type="Gene3D" id="3.90.660.10">
    <property type="match status" value="1"/>
</dbReference>
<dbReference type="GO" id="GO:0097621">
    <property type="term" value="F:monoamine oxidase activity"/>
    <property type="evidence" value="ECO:0007669"/>
    <property type="project" value="UniProtKB-EC"/>
</dbReference>
<dbReference type="InterPro" id="IPR035959">
    <property type="entry name" value="RutC-like_sf"/>
</dbReference>
<dbReference type="PRINTS" id="PR00757">
    <property type="entry name" value="AMINEOXDASEF"/>
</dbReference>
<dbReference type="InterPro" id="IPR008259">
    <property type="entry name" value="FMN_hydac_DH_AS"/>
</dbReference>
<comment type="cofactor">
    <cofactor evidence="2 8">
        <name>FAD</name>
        <dbReference type="ChEBI" id="CHEBI:57692"/>
    </cofactor>
</comment>
<dbReference type="Gene3D" id="3.50.50.60">
    <property type="entry name" value="FAD/NAD(P)-binding domain"/>
    <property type="match status" value="1"/>
</dbReference>
<dbReference type="Gene3D" id="3.20.20.70">
    <property type="entry name" value="Aldolase class I"/>
    <property type="match status" value="1"/>
</dbReference>
<dbReference type="Pfam" id="PF01070">
    <property type="entry name" value="FMN_dh"/>
    <property type="match status" value="1"/>
</dbReference>
<dbReference type="EC" id="1.4.3.-" evidence="8"/>
<gene>
    <name evidence="10" type="ORF">UCRPC4_g04289</name>
</gene>
<evidence type="ECO:0000256" key="5">
    <source>
        <dbReference type="ARBA" id="ARBA00024042"/>
    </source>
</evidence>
<evidence type="ECO:0000313" key="11">
    <source>
        <dbReference type="Proteomes" id="UP000053317"/>
    </source>
</evidence>
<dbReference type="InterPro" id="IPR012133">
    <property type="entry name" value="Alpha-hydoxy_acid_DH_FMN"/>
</dbReference>
<dbReference type="EMBL" id="LCWF01000102">
    <property type="protein sequence ID" value="KKY20024.1"/>
    <property type="molecule type" value="Genomic_DNA"/>
</dbReference>
<protein>
    <recommendedName>
        <fullName evidence="8">Amine oxidase</fullName>
        <ecNumber evidence="8">1.4.3.-</ecNumber>
    </recommendedName>
</protein>
<evidence type="ECO:0000256" key="4">
    <source>
        <dbReference type="ARBA" id="ARBA00023002"/>
    </source>
</evidence>
<dbReference type="InterPro" id="IPR002937">
    <property type="entry name" value="Amino_oxidase"/>
</dbReference>
<dbReference type="CDD" id="cd00448">
    <property type="entry name" value="YjgF_YER057c_UK114_family"/>
    <property type="match status" value="1"/>
</dbReference>
<dbReference type="SUPFAM" id="SSF55298">
    <property type="entry name" value="YjgF-like"/>
    <property type="match status" value="1"/>
</dbReference>
<name>A0A0G2EC06_PHACM</name>
<dbReference type="Pfam" id="PF01593">
    <property type="entry name" value="Amino_oxidase"/>
    <property type="match status" value="1"/>
</dbReference>
<evidence type="ECO:0000256" key="6">
    <source>
        <dbReference type="ARBA" id="ARBA00048448"/>
    </source>
</evidence>
<dbReference type="OrthoDB" id="5046242at2759"/>
<reference evidence="10 11" key="1">
    <citation type="submission" date="2015-05" db="EMBL/GenBank/DDBJ databases">
        <title>Distinctive expansion of gene families associated with plant cell wall degradation and secondary metabolism in the genomes of grapevine trunk pathogens.</title>
        <authorList>
            <person name="Lawrence D.P."/>
            <person name="Travadon R."/>
            <person name="Rolshausen P.E."/>
            <person name="Baumgartner K."/>
        </authorList>
    </citation>
    <scope>NUCLEOTIDE SEQUENCE [LARGE SCALE GENOMIC DNA]</scope>
    <source>
        <strain evidence="10">UCRPC4</strain>
    </source>
</reference>
<feature type="binding site" evidence="7">
    <location>
        <position position="752"/>
    </location>
    <ligand>
        <name>substrate</name>
    </ligand>
</feature>
<keyword evidence="4 8" id="KW-0560">Oxidoreductase</keyword>
<dbReference type="InterPro" id="IPR013785">
    <property type="entry name" value="Aldolase_TIM"/>
</dbReference>
<comment type="similarity">
    <text evidence="5">Belongs to the FMN-dependent alpha-hydroxy acid dehydrogenase family.</text>
</comment>
<dbReference type="Gene3D" id="3.30.1330.40">
    <property type="entry name" value="RutC-like"/>
    <property type="match status" value="1"/>
</dbReference>
<keyword evidence="8" id="KW-0285">Flavoprotein</keyword>